<dbReference type="InterPro" id="IPR009628">
    <property type="entry name" value="Phage_tape_measure_N"/>
</dbReference>
<evidence type="ECO:0000256" key="1">
    <source>
        <dbReference type="SAM" id="Coils"/>
    </source>
</evidence>
<dbReference type="Proteomes" id="UP000318050">
    <property type="component" value="Unassembled WGS sequence"/>
</dbReference>
<reference evidence="4 5" key="1">
    <citation type="submission" date="2019-06" db="EMBL/GenBank/DDBJ databases">
        <title>Genomic Encyclopedia of Type Strains, Phase IV (KMG-V): Genome sequencing to study the core and pangenomes of soil and plant-associated prokaryotes.</title>
        <authorList>
            <person name="Whitman W."/>
        </authorList>
    </citation>
    <scope>NUCLEOTIDE SEQUENCE [LARGE SCALE GENOMIC DNA]</scope>
    <source>
        <strain evidence="4 5">BR 11140</strain>
    </source>
</reference>
<dbReference type="OrthoDB" id="363355at2"/>
<dbReference type="Pfam" id="PF06791">
    <property type="entry name" value="TMP_2"/>
    <property type="match status" value="1"/>
</dbReference>
<dbReference type="EMBL" id="VITT01000009">
    <property type="protein sequence ID" value="TWB58678.1"/>
    <property type="molecule type" value="Genomic_DNA"/>
</dbReference>
<proteinExistence type="predicted"/>
<keyword evidence="2" id="KW-1133">Transmembrane helix</keyword>
<accession>A0A560IHZ9</accession>
<comment type="caution">
    <text evidence="4">The sequence shown here is derived from an EMBL/GenBank/DDBJ whole genome shotgun (WGS) entry which is preliminary data.</text>
</comment>
<sequence length="1202" mass="127195">MVATVNVSFSADVSEFIAGLEKMDDRTAQSTAFQQKHADELDKVAASLGALRASVDPVYDANQRLARAQDLVNAGLKTGLINEQQAQDVMGRVNRQLDVQGQETERLAASLGSLRASVDSVYAAEQRLVRAQEVVNAGLKAGLINQAQARDIMWQVREGLEGQAAGAVTAAAGHEKFSLATAGARRELIVLGHELSQGNVSRFGGSLMVLAERAGGVTLGMMGLAAVIAGVGLVIYQTLAHQERWEESLARAQAGLANAGNSAAFTRGQLEGYIATVERLHKVSRDAAEDVVRSFTQISSVTPAIVSNLNAGLQGFMFLTGQAAPAAAAKLARAIEEPSRGIQELAQEHIHFSANAILAIDTLEREGDLMGARSRMAYEFATAMQEAARQMTPLQKEAEELRGKWLDLGSAFMGTSGHSTAATSALKALADILTLLRLPVAVLGQALWIVIDALTILWNFGVLSAKEFYGAWEAVGRLLYNVGATALQVIQGNYSTAMAIMKATPGQVAAEWSKAAGDIQANIDAIKKAAGDTVKPYWKAADAPGAPAPAPIPPGGNGGVETEQEKAERLKKVLDGILGTRRDLVQIGRDEALIQERRAVVTEQLKAATGDQRKLLESELRDLDGALKLEEQRRDAIERRDSRGDAGQVQTWRTELAERNAGEDAFHAMSNRDEAAFWQAKIALTEAGSKDRAAVEREYYTALARARSDDLRSHQDALKRAVDAQGASVEQRKQALEAYQVWATANLTRGTQADEASQNYILEKTRAIAAEEVRIRERAIDDQIRAEQRLLSARTSALDAMVTIGLLRQDQATAAAVAALDEEYRAEQTSLQRKLALNNLTVEDKSRITGQLQALDDRYNAAILSAATKAATAQGRTWSGIVDPITNAIDQSVNGILQGTQTANQVASRAASSIVTSYAQAGIKWVANWIRDELLATQATTAQAKARELIKTLSTTTDAAAISKATAAFVSAETAKTAASSTGAAQRGTVGAAENTSFFGRVFAQLGSWLGLEGSKTAASTEGAITRQGADKAEAVVDTTKALGQIEIAAAVAGANAYAAYAGLPPLAAAMAAEAVATVEGFGGMVGAGGAIASARGGWGQVPADGLQTELHKDEMVLPASIASPLRAILKGFTVPSGALSMPTMDMARNANGSFSMADNPSAPSGDTHVHFHGVLDARSFFHAHKAHIVSAVKEAHRNGAR</sequence>
<keyword evidence="1" id="KW-0175">Coiled coil</keyword>
<evidence type="ECO:0000256" key="2">
    <source>
        <dbReference type="SAM" id="Phobius"/>
    </source>
</evidence>
<keyword evidence="2" id="KW-0472">Membrane</keyword>
<feature type="transmembrane region" description="Helical" evidence="2">
    <location>
        <begin position="435"/>
        <end position="458"/>
    </location>
</feature>
<evidence type="ECO:0000313" key="5">
    <source>
        <dbReference type="Proteomes" id="UP000318050"/>
    </source>
</evidence>
<protein>
    <recommendedName>
        <fullName evidence="3">Bacteriophage tail tape measure N-terminal domain-containing protein</fullName>
    </recommendedName>
</protein>
<organism evidence="4 5">
    <name type="scientific">Nitrospirillum amazonense</name>
    <dbReference type="NCBI Taxonomy" id="28077"/>
    <lineage>
        <taxon>Bacteria</taxon>
        <taxon>Pseudomonadati</taxon>
        <taxon>Pseudomonadota</taxon>
        <taxon>Alphaproteobacteria</taxon>
        <taxon>Rhodospirillales</taxon>
        <taxon>Azospirillaceae</taxon>
        <taxon>Nitrospirillum</taxon>
    </lineage>
</organism>
<dbReference type="AlphaFoldDB" id="A0A560IHZ9"/>
<name>A0A560IHZ9_9PROT</name>
<evidence type="ECO:0000313" key="4">
    <source>
        <dbReference type="EMBL" id="TWB58678.1"/>
    </source>
</evidence>
<keyword evidence="2" id="KW-0812">Transmembrane</keyword>
<gene>
    <name evidence="4" type="ORF">FBZ92_109171</name>
</gene>
<evidence type="ECO:0000259" key="3">
    <source>
        <dbReference type="Pfam" id="PF06791"/>
    </source>
</evidence>
<feature type="domain" description="Bacteriophage tail tape measure N-terminal" evidence="3">
    <location>
        <begin position="169"/>
        <end position="352"/>
    </location>
</feature>
<feature type="transmembrane region" description="Helical" evidence="2">
    <location>
        <begin position="216"/>
        <end position="236"/>
    </location>
</feature>
<feature type="coiled-coil region" evidence="1">
    <location>
        <begin position="613"/>
        <end position="640"/>
    </location>
</feature>